<feature type="domain" description="Histidine kinase" evidence="12">
    <location>
        <begin position="547"/>
        <end position="759"/>
    </location>
</feature>
<dbReference type="PANTHER" id="PTHR42878">
    <property type="entry name" value="TWO-COMPONENT HISTIDINE KINASE"/>
    <property type="match status" value="1"/>
</dbReference>
<dbReference type="InterPro" id="IPR033480">
    <property type="entry name" value="sCache_2"/>
</dbReference>
<evidence type="ECO:0000259" key="13">
    <source>
        <dbReference type="PROSITE" id="PS50113"/>
    </source>
</evidence>
<dbReference type="PANTHER" id="PTHR42878:SF15">
    <property type="entry name" value="BACTERIOPHYTOCHROME"/>
    <property type="match status" value="1"/>
</dbReference>
<dbReference type="EC" id="2.7.13.3" evidence="3"/>
<keyword evidence="10 11" id="KW-0472">Membrane</keyword>
<comment type="catalytic activity">
    <reaction evidence="1">
        <text>ATP + protein L-histidine = ADP + protein N-phospho-L-histidine.</text>
        <dbReference type="EC" id="2.7.13.3"/>
    </reaction>
</comment>
<gene>
    <name evidence="14" type="ORF">H8E79_01045</name>
</gene>
<dbReference type="Pfam" id="PF02518">
    <property type="entry name" value="HATPase_c"/>
    <property type="match status" value="1"/>
</dbReference>
<evidence type="ECO:0000256" key="8">
    <source>
        <dbReference type="ARBA" id="ARBA00022777"/>
    </source>
</evidence>
<evidence type="ECO:0000256" key="6">
    <source>
        <dbReference type="ARBA" id="ARBA00022679"/>
    </source>
</evidence>
<comment type="subcellular location">
    <subcellularLocation>
        <location evidence="2">Cell membrane</location>
        <topology evidence="2">Multi-pass membrane protein</topology>
    </subcellularLocation>
</comment>
<evidence type="ECO:0000313" key="14">
    <source>
        <dbReference type="EMBL" id="MBC8207741.1"/>
    </source>
</evidence>
<dbReference type="InterPro" id="IPR004010">
    <property type="entry name" value="Double_Cache_2"/>
</dbReference>
<evidence type="ECO:0000256" key="4">
    <source>
        <dbReference type="ARBA" id="ARBA00022475"/>
    </source>
</evidence>
<dbReference type="SMART" id="SM00387">
    <property type="entry name" value="HATPase_c"/>
    <property type="match status" value="1"/>
</dbReference>
<feature type="domain" description="PAC" evidence="13">
    <location>
        <begin position="475"/>
        <end position="529"/>
    </location>
</feature>
<keyword evidence="9 11" id="KW-1133">Transmembrane helix</keyword>
<dbReference type="PROSITE" id="PS50109">
    <property type="entry name" value="HIS_KIN"/>
    <property type="match status" value="1"/>
</dbReference>
<evidence type="ECO:0000256" key="3">
    <source>
        <dbReference type="ARBA" id="ARBA00012438"/>
    </source>
</evidence>
<dbReference type="Gene3D" id="3.30.450.20">
    <property type="entry name" value="PAS domain"/>
    <property type="match status" value="3"/>
</dbReference>
<dbReference type="InterPro" id="IPR036097">
    <property type="entry name" value="HisK_dim/P_sf"/>
</dbReference>
<dbReference type="Pfam" id="PF08269">
    <property type="entry name" value="dCache_2"/>
    <property type="match status" value="1"/>
</dbReference>
<dbReference type="PRINTS" id="PR00344">
    <property type="entry name" value="BCTRLSENSOR"/>
</dbReference>
<dbReference type="CDD" id="cd00082">
    <property type="entry name" value="HisKA"/>
    <property type="match status" value="1"/>
</dbReference>
<dbReference type="NCBIfam" id="TIGR00229">
    <property type="entry name" value="sensory_box"/>
    <property type="match status" value="1"/>
</dbReference>
<organism evidence="14 15">
    <name type="scientific">Candidatus Desulfatifera sulfidica</name>
    <dbReference type="NCBI Taxonomy" id="2841691"/>
    <lineage>
        <taxon>Bacteria</taxon>
        <taxon>Pseudomonadati</taxon>
        <taxon>Thermodesulfobacteriota</taxon>
        <taxon>Desulfobulbia</taxon>
        <taxon>Desulfobulbales</taxon>
        <taxon>Desulfobulbaceae</taxon>
        <taxon>Candidatus Desulfatifera</taxon>
    </lineage>
</organism>
<dbReference type="Gene3D" id="1.10.287.130">
    <property type="match status" value="1"/>
</dbReference>
<evidence type="ECO:0000256" key="10">
    <source>
        <dbReference type="ARBA" id="ARBA00023136"/>
    </source>
</evidence>
<dbReference type="FunFam" id="3.30.565.10:FF:000006">
    <property type="entry name" value="Sensor histidine kinase WalK"/>
    <property type="match status" value="1"/>
</dbReference>
<evidence type="ECO:0000256" key="5">
    <source>
        <dbReference type="ARBA" id="ARBA00022553"/>
    </source>
</evidence>
<dbReference type="InterPro" id="IPR003661">
    <property type="entry name" value="HisK_dim/P_dom"/>
</dbReference>
<evidence type="ECO:0000256" key="11">
    <source>
        <dbReference type="SAM" id="Phobius"/>
    </source>
</evidence>
<dbReference type="Pfam" id="PF13426">
    <property type="entry name" value="PAS_9"/>
    <property type="match status" value="1"/>
</dbReference>
<evidence type="ECO:0000313" key="15">
    <source>
        <dbReference type="Proteomes" id="UP000599024"/>
    </source>
</evidence>
<evidence type="ECO:0000259" key="12">
    <source>
        <dbReference type="PROSITE" id="PS50109"/>
    </source>
</evidence>
<feature type="transmembrane region" description="Helical" evidence="11">
    <location>
        <begin position="363"/>
        <end position="384"/>
    </location>
</feature>
<dbReference type="SMART" id="SM00388">
    <property type="entry name" value="HisKA"/>
    <property type="match status" value="1"/>
</dbReference>
<keyword evidence="7 11" id="KW-0812">Transmembrane</keyword>
<keyword evidence="8" id="KW-0418">Kinase</keyword>
<proteinExistence type="predicted"/>
<dbReference type="Gene3D" id="3.30.565.10">
    <property type="entry name" value="Histidine kinase-like ATPase, C-terminal domain"/>
    <property type="match status" value="1"/>
</dbReference>
<evidence type="ECO:0000256" key="9">
    <source>
        <dbReference type="ARBA" id="ARBA00022989"/>
    </source>
</evidence>
<dbReference type="InterPro" id="IPR004358">
    <property type="entry name" value="Sig_transdc_His_kin-like_C"/>
</dbReference>
<dbReference type="EMBL" id="JACNLK010000013">
    <property type="protein sequence ID" value="MBC8207741.1"/>
    <property type="molecule type" value="Genomic_DNA"/>
</dbReference>
<accession>A0A8J6T8S2</accession>
<dbReference type="InterPro" id="IPR035965">
    <property type="entry name" value="PAS-like_dom_sf"/>
</dbReference>
<dbReference type="AlphaFoldDB" id="A0A8J6T8S2"/>
<dbReference type="InterPro" id="IPR003594">
    <property type="entry name" value="HATPase_dom"/>
</dbReference>
<dbReference type="InterPro" id="IPR050351">
    <property type="entry name" value="BphY/WalK/GraS-like"/>
</dbReference>
<dbReference type="SUPFAM" id="SSF55874">
    <property type="entry name" value="ATPase domain of HSP90 chaperone/DNA topoisomerase II/histidine kinase"/>
    <property type="match status" value="1"/>
</dbReference>
<comment type="caution">
    <text evidence="14">The sequence shown here is derived from an EMBL/GenBank/DDBJ whole genome shotgun (WGS) entry which is preliminary data.</text>
</comment>
<dbReference type="GO" id="GO:0000156">
    <property type="term" value="F:phosphorelay response regulator activity"/>
    <property type="evidence" value="ECO:0007669"/>
    <property type="project" value="TreeGrafter"/>
</dbReference>
<evidence type="ECO:0000256" key="7">
    <source>
        <dbReference type="ARBA" id="ARBA00022692"/>
    </source>
</evidence>
<dbReference type="InterPro" id="IPR000700">
    <property type="entry name" value="PAS-assoc_C"/>
</dbReference>
<keyword evidence="6" id="KW-0808">Transferase</keyword>
<dbReference type="SUPFAM" id="SSF55785">
    <property type="entry name" value="PYP-like sensor domain (PAS domain)"/>
    <property type="match status" value="1"/>
</dbReference>
<dbReference type="Proteomes" id="UP000599024">
    <property type="component" value="Unassembled WGS sequence"/>
</dbReference>
<evidence type="ECO:0000256" key="1">
    <source>
        <dbReference type="ARBA" id="ARBA00000085"/>
    </source>
</evidence>
<reference evidence="14 15" key="1">
    <citation type="submission" date="2020-08" db="EMBL/GenBank/DDBJ databases">
        <title>Bridging the membrane lipid divide: bacteria of the FCB group superphylum have the potential to synthesize archaeal ether lipids.</title>
        <authorList>
            <person name="Villanueva L."/>
            <person name="Von Meijenfeldt F.A.B."/>
            <person name="Westbye A.B."/>
            <person name="Yadav S."/>
            <person name="Hopmans E.C."/>
            <person name="Dutilh B.E."/>
            <person name="Sinninghe Damste J.S."/>
        </authorList>
    </citation>
    <scope>NUCLEOTIDE SEQUENCE [LARGE SCALE GENOMIC DNA]</scope>
    <source>
        <strain evidence="14">NIOZ-UU81</strain>
    </source>
</reference>
<dbReference type="Pfam" id="PF00512">
    <property type="entry name" value="HisKA"/>
    <property type="match status" value="1"/>
</dbReference>
<dbReference type="SMART" id="SM00091">
    <property type="entry name" value="PAS"/>
    <property type="match status" value="1"/>
</dbReference>
<dbReference type="InterPro" id="IPR000014">
    <property type="entry name" value="PAS"/>
</dbReference>
<dbReference type="InterPro" id="IPR036890">
    <property type="entry name" value="HATPase_C_sf"/>
</dbReference>
<dbReference type="SMART" id="SM01049">
    <property type="entry name" value="Cache_2"/>
    <property type="match status" value="1"/>
</dbReference>
<keyword evidence="5" id="KW-0597">Phosphoprotein</keyword>
<dbReference type="GO" id="GO:0005886">
    <property type="term" value="C:plasma membrane"/>
    <property type="evidence" value="ECO:0007669"/>
    <property type="project" value="UniProtKB-SubCell"/>
</dbReference>
<dbReference type="SUPFAM" id="SSF47384">
    <property type="entry name" value="Homodimeric domain of signal transducing histidine kinase"/>
    <property type="match status" value="1"/>
</dbReference>
<dbReference type="CDD" id="cd00130">
    <property type="entry name" value="PAS"/>
    <property type="match status" value="1"/>
</dbReference>
<dbReference type="InterPro" id="IPR005467">
    <property type="entry name" value="His_kinase_dom"/>
</dbReference>
<sequence length="760" mass="86569">MAYLKEENIGKISFVGSAILIILLVVILGGMALAQKNRHYRQNLERVQNNFTSTEMNRLKSEVIAQLDRIHARNLGSQQSLKKTLKDRIDLAQAVARNLYEKNKGQKSLAEIKTLIAEALRPFRFNNGREYFFIRSLDGVSVLYPPDSRREGLNIYQSPSLGGRDVFEKMKALVQDSGEGFLTYQWPKPGEEVDKTFEKLTYVKVDDTFDWIIGVGEYLVDFEEQLQQTIISQLSSITPSLYSSEYIFVYQVHEIDGGENFSTVLVNQNHSDLIGKKLSENSRDTKGELFLGEVLQGIRDKGEAFVTYHCSKPGHDQPIAKLTYFKYYPDWGWVVAKGVFLDQLEGSIAQMQADLRRDVKRTIFALFGFLIVTSALFLGGTYILSKRLQDIFDKYKTTQRQQQEKLALFRQQINQSNDAIFVIAPQTGQYLDVNQTACDRYQYSREEFLKMTVADIAPRFPNDFNWEQFTKYLKNNQDHLLENMHRCKDTTLVPVEINWSYAQSGETEYLVAVARDISQRKEAEKNMRCSMKKLTEANADLEQFSYVMAHDLKAPIRGISNYSTFLQEDLADSLTGEQKKYLTRLKEIAVETSAMVESLLLLARIGRDEVHTDPVDLSELLRSLVNSMGLSPDVHIDLTDDWPTINSDATLLRQVFQNLIENGIKYNTAAVKRVELGCLSAEDGRIECFVRDNGIGIDEKHHKQIFKMFERLHTQGEHEGSGIGLAIVHKTIKHLGGTIRLESTAGAGSTFYISLPLHRG</sequence>
<name>A0A8J6T8S2_9BACT</name>
<dbReference type="GO" id="GO:0007234">
    <property type="term" value="P:osmosensory signaling via phosphorelay pathway"/>
    <property type="evidence" value="ECO:0007669"/>
    <property type="project" value="TreeGrafter"/>
</dbReference>
<keyword evidence="4" id="KW-1003">Cell membrane</keyword>
<evidence type="ECO:0000256" key="2">
    <source>
        <dbReference type="ARBA" id="ARBA00004651"/>
    </source>
</evidence>
<dbReference type="PROSITE" id="PS50113">
    <property type="entry name" value="PAC"/>
    <property type="match status" value="1"/>
</dbReference>
<protein>
    <recommendedName>
        <fullName evidence="3">histidine kinase</fullName>
        <ecNumber evidence="3">2.7.13.3</ecNumber>
    </recommendedName>
</protein>
<dbReference type="GO" id="GO:0000155">
    <property type="term" value="F:phosphorelay sensor kinase activity"/>
    <property type="evidence" value="ECO:0007669"/>
    <property type="project" value="InterPro"/>
</dbReference>
<dbReference type="GO" id="GO:0030295">
    <property type="term" value="F:protein kinase activator activity"/>
    <property type="evidence" value="ECO:0007669"/>
    <property type="project" value="TreeGrafter"/>
</dbReference>
<feature type="transmembrane region" description="Helical" evidence="11">
    <location>
        <begin position="12"/>
        <end position="34"/>
    </location>
</feature>